<evidence type="ECO:0000313" key="6">
    <source>
        <dbReference type="Proteomes" id="UP001239909"/>
    </source>
</evidence>
<dbReference type="PANTHER" id="PTHR45615">
    <property type="entry name" value="MYOSIN HEAVY CHAIN, NON-MUSCLE"/>
    <property type="match status" value="1"/>
</dbReference>
<dbReference type="InterPro" id="IPR000177">
    <property type="entry name" value="Apple"/>
</dbReference>
<dbReference type="Gene3D" id="1.10.287.1490">
    <property type="match status" value="1"/>
</dbReference>
<organism evidence="5 6">
    <name type="scientific">Paralimibaculum aggregatum</name>
    <dbReference type="NCBI Taxonomy" id="3036245"/>
    <lineage>
        <taxon>Bacteria</taxon>
        <taxon>Pseudomonadati</taxon>
        <taxon>Pseudomonadota</taxon>
        <taxon>Alphaproteobacteria</taxon>
        <taxon>Rhodobacterales</taxon>
        <taxon>Paracoccaceae</taxon>
        <taxon>Paralimibaculum</taxon>
    </lineage>
</organism>
<evidence type="ECO:0000256" key="1">
    <source>
        <dbReference type="ARBA" id="ARBA00022737"/>
    </source>
</evidence>
<dbReference type="CDD" id="cd01100">
    <property type="entry name" value="APPLE_Factor_XI_like"/>
    <property type="match status" value="1"/>
</dbReference>
<evidence type="ECO:0000256" key="2">
    <source>
        <dbReference type="ARBA" id="ARBA00023157"/>
    </source>
</evidence>
<dbReference type="Proteomes" id="UP001239909">
    <property type="component" value="Unassembled WGS sequence"/>
</dbReference>
<evidence type="ECO:0000313" key="5">
    <source>
        <dbReference type="EMBL" id="GMG85591.1"/>
    </source>
</evidence>
<feature type="domain" description="Apple" evidence="4">
    <location>
        <begin position="538"/>
        <end position="581"/>
    </location>
</feature>
<keyword evidence="2" id="KW-1015">Disulfide bond</keyword>
<name>A0ABQ6LU63_9RHOB</name>
<dbReference type="InterPro" id="IPR003609">
    <property type="entry name" value="Pan_app"/>
</dbReference>
<dbReference type="RefSeq" id="WP_285674989.1">
    <property type="nucleotide sequence ID" value="NZ_BSYI01000080.1"/>
</dbReference>
<evidence type="ECO:0000259" key="4">
    <source>
        <dbReference type="Pfam" id="PF00024"/>
    </source>
</evidence>
<dbReference type="SUPFAM" id="SSF57997">
    <property type="entry name" value="Tropomyosin"/>
    <property type="match status" value="1"/>
</dbReference>
<dbReference type="Gene3D" id="3.50.4.10">
    <property type="entry name" value="Hepatocyte Growth Factor"/>
    <property type="match status" value="1"/>
</dbReference>
<dbReference type="EMBL" id="BSYI01000080">
    <property type="protein sequence ID" value="GMG85591.1"/>
    <property type="molecule type" value="Genomic_DNA"/>
</dbReference>
<accession>A0ABQ6LU63</accession>
<dbReference type="PANTHER" id="PTHR45615:SF80">
    <property type="entry name" value="GRIP DOMAIN-CONTAINING PROTEIN"/>
    <property type="match status" value="1"/>
</dbReference>
<gene>
    <name evidence="5" type="ORF">LNKW23_48140</name>
</gene>
<evidence type="ECO:0000256" key="3">
    <source>
        <dbReference type="SAM" id="Coils"/>
    </source>
</evidence>
<feature type="coiled-coil region" evidence="3">
    <location>
        <begin position="228"/>
        <end position="502"/>
    </location>
</feature>
<dbReference type="Gene3D" id="1.20.5.340">
    <property type="match status" value="1"/>
</dbReference>
<proteinExistence type="predicted"/>
<reference evidence="5 6" key="1">
    <citation type="submission" date="2023-04" db="EMBL/GenBank/DDBJ databases">
        <title>Marinoamorphus aggregata gen. nov., sp. Nov., isolate from tissue of brittle star Ophioplocus japonicus.</title>
        <authorList>
            <person name="Kawano K."/>
            <person name="Sawayama S."/>
            <person name="Nakagawa S."/>
        </authorList>
    </citation>
    <scope>NUCLEOTIDE SEQUENCE [LARGE SCALE GENOMIC DNA]</scope>
    <source>
        <strain evidence="5 6">NKW23</strain>
    </source>
</reference>
<comment type="caution">
    <text evidence="5">The sequence shown here is derived from an EMBL/GenBank/DDBJ whole genome shotgun (WGS) entry which is preliminary data.</text>
</comment>
<keyword evidence="6" id="KW-1185">Reference proteome</keyword>
<protein>
    <recommendedName>
        <fullName evidence="4">Apple domain-containing protein</fullName>
    </recommendedName>
</protein>
<keyword evidence="3" id="KW-0175">Coiled coil</keyword>
<keyword evidence="1" id="KW-0677">Repeat</keyword>
<sequence length="598" mass="67913">MAAQFLAGGSALADPLEEQLRDTIGRLATQMHIRDFGRDTPAQIFIRQPRDNSQGVVCTPLSSFIQRKFRNALIFGLNTNDLDRAAVVPRLSEGGTQLVVNLSWRRRDDPSFDIAISIGQFVDGQDSEFFSSDLTAGVHELSDDERRCLFRLDVNPDWRVAEEPVIVYQSIENFQDMLGMITEGERFRVLGWIEGNEDWALVRMFPKDPQEPGTENLGFALLTEGATRDELVEQLAAVKEDLAVLQARNAGLETEIAALQGRLGTAEDEKAGMRSAVAEARAQMDRERRRAGNLEERIGELNGEIGDLNRQIAALDATIRQLESEGSGRAEELETALENARRDTRLLRDQLDEALGKLNENRSEMNRLRGELAQERYSKTQLQGRLAGVNADLVETRGERDRLTEELRILKGSLPVQGSQDSGAEIERLERQIRDYNTRIESYREQARRYNSEISALNSRIRTHERDIATLRQSLDARVREVERLTAENRRLDTELARLRRQSPAAPEPGPVVIPVDRDRIRVMEQVDLDNSGAKYLDRRMIRQVSHEDCKNICRRDSGCKYYTYNTQHNICFTKSGFAKRSTYKYAVSGEMTDRIGR</sequence>
<dbReference type="Pfam" id="PF00024">
    <property type="entry name" value="PAN_1"/>
    <property type="match status" value="1"/>
</dbReference>